<organism evidence="2 3">
    <name type="scientific">Pigmentiphaga daeguensis</name>
    <dbReference type="NCBI Taxonomy" id="414049"/>
    <lineage>
        <taxon>Bacteria</taxon>
        <taxon>Pseudomonadati</taxon>
        <taxon>Pseudomonadota</taxon>
        <taxon>Betaproteobacteria</taxon>
        <taxon>Burkholderiales</taxon>
        <taxon>Alcaligenaceae</taxon>
        <taxon>Pigmentiphaga</taxon>
    </lineage>
</organism>
<dbReference type="EMBL" id="BAAAEN010000011">
    <property type="protein sequence ID" value="GAA0511102.1"/>
    <property type="molecule type" value="Genomic_DNA"/>
</dbReference>
<dbReference type="Proteomes" id="UP001501706">
    <property type="component" value="Unassembled WGS sequence"/>
</dbReference>
<protein>
    <submittedName>
        <fullName evidence="2">Uncharacterized protein</fullName>
    </submittedName>
</protein>
<feature type="compositionally biased region" description="Low complexity" evidence="1">
    <location>
        <begin position="86"/>
        <end position="104"/>
    </location>
</feature>
<name>A0ABN1C3M4_9BURK</name>
<feature type="compositionally biased region" description="Pro residues" evidence="1">
    <location>
        <begin position="75"/>
        <end position="85"/>
    </location>
</feature>
<accession>A0ABN1C3M4</accession>
<evidence type="ECO:0000313" key="3">
    <source>
        <dbReference type="Proteomes" id="UP001501706"/>
    </source>
</evidence>
<proteinExistence type="predicted"/>
<evidence type="ECO:0000313" key="2">
    <source>
        <dbReference type="EMBL" id="GAA0511102.1"/>
    </source>
</evidence>
<gene>
    <name evidence="2" type="ORF">GCM10009097_30460</name>
</gene>
<reference evidence="2 3" key="1">
    <citation type="journal article" date="2019" name="Int. J. Syst. Evol. Microbiol.">
        <title>The Global Catalogue of Microorganisms (GCM) 10K type strain sequencing project: providing services to taxonomists for standard genome sequencing and annotation.</title>
        <authorList>
            <consortium name="The Broad Institute Genomics Platform"/>
            <consortium name="The Broad Institute Genome Sequencing Center for Infectious Disease"/>
            <person name="Wu L."/>
            <person name="Ma J."/>
        </authorList>
    </citation>
    <scope>NUCLEOTIDE SEQUENCE [LARGE SCALE GENOMIC DNA]</scope>
    <source>
        <strain evidence="2 3">JCM 14330</strain>
    </source>
</reference>
<comment type="caution">
    <text evidence="2">The sequence shown here is derived from an EMBL/GenBank/DDBJ whole genome shotgun (WGS) entry which is preliminary data.</text>
</comment>
<feature type="region of interest" description="Disordered" evidence="1">
    <location>
        <begin position="62"/>
        <end position="112"/>
    </location>
</feature>
<evidence type="ECO:0000256" key="1">
    <source>
        <dbReference type="SAM" id="MobiDB-lite"/>
    </source>
</evidence>
<keyword evidence="3" id="KW-1185">Reference proteome</keyword>
<sequence length="112" mass="11665">MPVECSPPPTPFGRPLKGAMRVDRRSRIHRILGLVPLSWVVVPVLRWLSAVAIVLQSTMVSLEPGNRGSGSASPPVSPPRDPAPGRPKAGPGPLGGLPRSGWGPTILGARSA</sequence>